<keyword evidence="3" id="KW-1185">Reference proteome</keyword>
<feature type="transmembrane region" description="Helical" evidence="1">
    <location>
        <begin position="6"/>
        <end position="32"/>
    </location>
</feature>
<protein>
    <submittedName>
        <fullName evidence="2">Uncharacterized protein</fullName>
    </submittedName>
</protein>
<sequence>MGPLDALWHLLNLLLPAAGLGAIAAGLSKLLWRTALRGVAWKRLAGWASAGAGLALLGGLVITGRDGRMATYAAMVLASAGALWWAGFGPGRR</sequence>
<proteinExistence type="predicted"/>
<dbReference type="EMBL" id="BJCL01000007">
    <property type="protein sequence ID" value="GCL63992.1"/>
    <property type="molecule type" value="Genomic_DNA"/>
</dbReference>
<comment type="caution">
    <text evidence="2">The sequence shown here is derived from an EMBL/GenBank/DDBJ whole genome shotgun (WGS) entry which is preliminary data.</text>
</comment>
<evidence type="ECO:0000313" key="3">
    <source>
        <dbReference type="Proteomes" id="UP000301751"/>
    </source>
</evidence>
<feature type="transmembrane region" description="Helical" evidence="1">
    <location>
        <begin position="69"/>
        <end position="88"/>
    </location>
</feature>
<keyword evidence="1" id="KW-1133">Transmembrane helix</keyword>
<dbReference type="Proteomes" id="UP000301751">
    <property type="component" value="Unassembled WGS sequence"/>
</dbReference>
<dbReference type="OrthoDB" id="8908883at2"/>
<accession>A0A480AV04</accession>
<dbReference type="AlphaFoldDB" id="A0A480AV04"/>
<evidence type="ECO:0000256" key="1">
    <source>
        <dbReference type="SAM" id="Phobius"/>
    </source>
</evidence>
<gene>
    <name evidence="2" type="ORF">AQPW35_30730</name>
</gene>
<feature type="transmembrane region" description="Helical" evidence="1">
    <location>
        <begin position="44"/>
        <end position="63"/>
    </location>
</feature>
<keyword evidence="1" id="KW-0812">Transmembrane</keyword>
<evidence type="ECO:0000313" key="2">
    <source>
        <dbReference type="EMBL" id="GCL63992.1"/>
    </source>
</evidence>
<organism evidence="2 3">
    <name type="scientific">Pseudaquabacterium pictum</name>
    <dbReference type="NCBI Taxonomy" id="2315236"/>
    <lineage>
        <taxon>Bacteria</taxon>
        <taxon>Pseudomonadati</taxon>
        <taxon>Pseudomonadota</taxon>
        <taxon>Betaproteobacteria</taxon>
        <taxon>Burkholderiales</taxon>
        <taxon>Sphaerotilaceae</taxon>
        <taxon>Pseudaquabacterium</taxon>
    </lineage>
</organism>
<reference evidence="3" key="1">
    <citation type="submission" date="2019-03" db="EMBL/GenBank/DDBJ databases">
        <title>Aquabacterium pictum sp.nov., the first bacteriochlorophyll a-containing freshwater bacterium in the genus Aquabacterium of the class Betaproteobacteria.</title>
        <authorList>
            <person name="Hirose S."/>
            <person name="Tank M."/>
            <person name="Hara E."/>
            <person name="Tamaki H."/>
            <person name="Takaichi S."/>
            <person name="Haruta S."/>
            <person name="Hanada S."/>
        </authorList>
    </citation>
    <scope>NUCLEOTIDE SEQUENCE [LARGE SCALE GENOMIC DNA]</scope>
    <source>
        <strain evidence="3">W35</strain>
    </source>
</reference>
<keyword evidence="1" id="KW-0472">Membrane</keyword>
<name>A0A480AV04_9BURK</name>
<dbReference type="RefSeq" id="WP_137733723.1">
    <property type="nucleotide sequence ID" value="NZ_BJCL01000007.1"/>
</dbReference>